<evidence type="ECO:0000313" key="3">
    <source>
        <dbReference type="Proteomes" id="UP001596388"/>
    </source>
</evidence>
<dbReference type="Proteomes" id="UP001596388">
    <property type="component" value="Unassembled WGS sequence"/>
</dbReference>
<dbReference type="AlphaFoldDB" id="A0ABD5WR72"/>
<dbReference type="RefSeq" id="WP_276236457.1">
    <property type="nucleotide sequence ID" value="NZ_CP119989.1"/>
</dbReference>
<name>A0ABD5WR72_9EURY</name>
<reference evidence="2 3" key="1">
    <citation type="journal article" date="2019" name="Int. J. Syst. Evol. Microbiol.">
        <title>The Global Catalogue of Microorganisms (GCM) 10K type strain sequencing project: providing services to taxonomists for standard genome sequencing and annotation.</title>
        <authorList>
            <consortium name="The Broad Institute Genomics Platform"/>
            <consortium name="The Broad Institute Genome Sequencing Center for Infectious Disease"/>
            <person name="Wu L."/>
            <person name="Ma J."/>
        </authorList>
    </citation>
    <scope>NUCLEOTIDE SEQUENCE [LARGE SCALE GENOMIC DNA]</scope>
    <source>
        <strain evidence="2 3">DT55</strain>
    </source>
</reference>
<sequence>MTLADLIVAGLEAVNEIVRELVTLAERATGSKPDEQNTPPVTPSAKAIESWPTEEHDAPRQVSPPFQGHSVPLGGGS</sequence>
<proteinExistence type="predicted"/>
<keyword evidence="3" id="KW-1185">Reference proteome</keyword>
<protein>
    <submittedName>
        <fullName evidence="2">Uncharacterized protein</fullName>
    </submittedName>
</protein>
<comment type="caution">
    <text evidence="2">The sequence shown here is derived from an EMBL/GenBank/DDBJ whole genome shotgun (WGS) entry which is preliminary data.</text>
</comment>
<organism evidence="2 3">
    <name type="scientific">Halobaculum marinum</name>
    <dbReference type="NCBI Taxonomy" id="3031996"/>
    <lineage>
        <taxon>Archaea</taxon>
        <taxon>Methanobacteriati</taxon>
        <taxon>Methanobacteriota</taxon>
        <taxon>Stenosarchaea group</taxon>
        <taxon>Halobacteria</taxon>
        <taxon>Halobacteriales</taxon>
        <taxon>Haloferacaceae</taxon>
        <taxon>Halobaculum</taxon>
    </lineage>
</organism>
<accession>A0ABD5WR72</accession>
<evidence type="ECO:0000313" key="2">
    <source>
        <dbReference type="EMBL" id="MFC7096059.1"/>
    </source>
</evidence>
<dbReference type="EMBL" id="JBHTAG010000002">
    <property type="protein sequence ID" value="MFC7096059.1"/>
    <property type="molecule type" value="Genomic_DNA"/>
</dbReference>
<dbReference type="GeneID" id="79270057"/>
<gene>
    <name evidence="2" type="ORF">ACFQKD_01980</name>
</gene>
<evidence type="ECO:0000256" key="1">
    <source>
        <dbReference type="SAM" id="MobiDB-lite"/>
    </source>
</evidence>
<feature type="region of interest" description="Disordered" evidence="1">
    <location>
        <begin position="27"/>
        <end position="77"/>
    </location>
</feature>